<feature type="domain" description="RRM" evidence="4">
    <location>
        <begin position="290"/>
        <end position="365"/>
    </location>
</feature>
<evidence type="ECO:0000313" key="6">
    <source>
        <dbReference type="EMBL" id="CAE0816813.1"/>
    </source>
</evidence>
<proteinExistence type="predicted"/>
<dbReference type="InterPro" id="IPR035979">
    <property type="entry name" value="RBD_domain_sf"/>
</dbReference>
<dbReference type="SMART" id="SM00360">
    <property type="entry name" value="RRM"/>
    <property type="match status" value="3"/>
</dbReference>
<dbReference type="SUPFAM" id="SSF54928">
    <property type="entry name" value="RNA-binding domain, RBD"/>
    <property type="match status" value="2"/>
</dbReference>
<dbReference type="InterPro" id="IPR000504">
    <property type="entry name" value="RRM_dom"/>
</dbReference>
<dbReference type="EMBL" id="HBJA01079989">
    <property type="protein sequence ID" value="CAE0816813.1"/>
    <property type="molecule type" value="Transcribed_RNA"/>
</dbReference>
<dbReference type="GO" id="GO:0003723">
    <property type="term" value="F:RNA binding"/>
    <property type="evidence" value="ECO:0007669"/>
    <property type="project" value="UniProtKB-UniRule"/>
</dbReference>
<dbReference type="InterPro" id="IPR050666">
    <property type="entry name" value="ESRP"/>
</dbReference>
<feature type="domain" description="RRM" evidence="4">
    <location>
        <begin position="150"/>
        <end position="228"/>
    </location>
</feature>
<protein>
    <recommendedName>
        <fullName evidence="4">RRM domain-containing protein</fullName>
    </recommendedName>
</protein>
<dbReference type="Gene3D" id="3.30.70.330">
    <property type="match status" value="3"/>
</dbReference>
<evidence type="ECO:0000256" key="1">
    <source>
        <dbReference type="ARBA" id="ARBA00022737"/>
    </source>
</evidence>
<accession>A0A6T2BNL8</accession>
<keyword evidence="2 3" id="KW-0694">RNA-binding</keyword>
<gene>
    <name evidence="5" type="ORF">EGYM00163_LOCUS27973</name>
    <name evidence="6" type="ORF">EGYM00163_LOCUS27974</name>
</gene>
<evidence type="ECO:0000256" key="3">
    <source>
        <dbReference type="PROSITE-ProRule" id="PRU00176"/>
    </source>
</evidence>
<dbReference type="Pfam" id="PF00076">
    <property type="entry name" value="RRM_1"/>
    <property type="match status" value="3"/>
</dbReference>
<sequence>MDGLKESLAKLEQLRLGGFIARAEFDRRKKQILDEYIGISATGGAPRASNDYPATDSTVCRLRGLPFTATEQDVINFFYGFKMDTAEPVRFQMTADGGHSGLCFVKFATVEEAARAQTKNRQYLGQRYIEIYPSSVEEMDQQTAPVGVASWVRMRGLPWEATKHDVKAFFNGFNVSESDIFMVTRKGGRASGEAFVRFDDEREAQRARYLKDKESMGMRYIELFLVTRKEYDEAVARHQKGPVGRGKGYGGDGGKGGYGGGYNAGYGGGGYGGMGKGYRRMDTGADAGDNVVRLRGLPWRATEWDISQFLGRGLNIAQITIIYQGGRSSGQAFVEFYSKYGVQGALQRDRQLMDSRYIEVFPSSKAEMYAYTAGDGMGGGGYGYGYGMGGYGGYPGY</sequence>
<name>A0A6T2BNL8_9EUGL</name>
<feature type="domain" description="RRM" evidence="4">
    <location>
        <begin position="58"/>
        <end position="136"/>
    </location>
</feature>
<dbReference type="AlphaFoldDB" id="A0A6T2BNL8"/>
<dbReference type="InterPro" id="IPR012677">
    <property type="entry name" value="Nucleotide-bd_a/b_plait_sf"/>
</dbReference>
<evidence type="ECO:0000313" key="5">
    <source>
        <dbReference type="EMBL" id="CAE0816812.1"/>
    </source>
</evidence>
<keyword evidence="1" id="KW-0677">Repeat</keyword>
<organism evidence="5">
    <name type="scientific">Eutreptiella gymnastica</name>
    <dbReference type="NCBI Taxonomy" id="73025"/>
    <lineage>
        <taxon>Eukaryota</taxon>
        <taxon>Discoba</taxon>
        <taxon>Euglenozoa</taxon>
        <taxon>Euglenida</taxon>
        <taxon>Spirocuta</taxon>
        <taxon>Euglenophyceae</taxon>
        <taxon>Eutreptiales</taxon>
        <taxon>Eutreptiaceae</taxon>
        <taxon>Eutreptiella</taxon>
    </lineage>
</organism>
<dbReference type="EMBL" id="HBJA01079988">
    <property type="protein sequence ID" value="CAE0816812.1"/>
    <property type="molecule type" value="Transcribed_RNA"/>
</dbReference>
<reference evidence="5" key="1">
    <citation type="submission" date="2021-01" db="EMBL/GenBank/DDBJ databases">
        <authorList>
            <person name="Corre E."/>
            <person name="Pelletier E."/>
            <person name="Niang G."/>
            <person name="Scheremetjew M."/>
            <person name="Finn R."/>
            <person name="Kale V."/>
            <person name="Holt S."/>
            <person name="Cochrane G."/>
            <person name="Meng A."/>
            <person name="Brown T."/>
            <person name="Cohen L."/>
        </authorList>
    </citation>
    <scope>NUCLEOTIDE SEQUENCE</scope>
    <source>
        <strain evidence="5">CCMP1594</strain>
    </source>
</reference>
<evidence type="ECO:0000259" key="4">
    <source>
        <dbReference type="PROSITE" id="PS50102"/>
    </source>
</evidence>
<dbReference type="PROSITE" id="PS50102">
    <property type="entry name" value="RRM"/>
    <property type="match status" value="3"/>
</dbReference>
<evidence type="ECO:0000256" key="2">
    <source>
        <dbReference type="ARBA" id="ARBA00022884"/>
    </source>
</evidence>
<dbReference type="CDD" id="cd12254">
    <property type="entry name" value="RRM_hnRNPH_ESRPs_RBM12_like"/>
    <property type="match status" value="3"/>
</dbReference>
<dbReference type="PANTHER" id="PTHR13976">
    <property type="entry name" value="HETEROGENEOUS NUCLEAR RIBONUCLEOPROTEIN-RELATED"/>
    <property type="match status" value="1"/>
</dbReference>